<dbReference type="STRING" id="543379.A0A232EPA9"/>
<dbReference type="OrthoDB" id="441971at2759"/>
<organism evidence="1 2">
    <name type="scientific">Trichomalopsis sarcophagae</name>
    <dbReference type="NCBI Taxonomy" id="543379"/>
    <lineage>
        <taxon>Eukaryota</taxon>
        <taxon>Metazoa</taxon>
        <taxon>Ecdysozoa</taxon>
        <taxon>Arthropoda</taxon>
        <taxon>Hexapoda</taxon>
        <taxon>Insecta</taxon>
        <taxon>Pterygota</taxon>
        <taxon>Neoptera</taxon>
        <taxon>Endopterygota</taxon>
        <taxon>Hymenoptera</taxon>
        <taxon>Apocrita</taxon>
        <taxon>Proctotrupomorpha</taxon>
        <taxon>Chalcidoidea</taxon>
        <taxon>Pteromalidae</taxon>
        <taxon>Pteromalinae</taxon>
        <taxon>Trichomalopsis</taxon>
    </lineage>
</organism>
<dbReference type="Proteomes" id="UP000215335">
    <property type="component" value="Unassembled WGS sequence"/>
</dbReference>
<sequence>MDDNIIHFVSNDLNLSTGTGKLLTDIKAIYQEDLVKAGAEVREVICTIYRKRYVFSLVITNNTGDEHIIRSLTDFLRDRASIKQDYDKEVPFAMHEYNTFTGYAFELVYGRPARTPNKLSDEYELRVTYNAYIQNLTECLREMQTITRGNLIDSKYKNKQYYDKKARSLEIEEPKYGKLDKYYNGEFIVKEIRDNNNVIVESTNRKLIVKHKNKLEKFYK</sequence>
<gene>
    <name evidence="1" type="ORF">TSAR_000276</name>
</gene>
<dbReference type="AlphaFoldDB" id="A0A232EPA9"/>
<protein>
    <submittedName>
        <fullName evidence="1">Uncharacterized protein</fullName>
    </submittedName>
</protein>
<dbReference type="EMBL" id="NNAY01002992">
    <property type="protein sequence ID" value="OXU20157.1"/>
    <property type="molecule type" value="Genomic_DNA"/>
</dbReference>
<evidence type="ECO:0000313" key="2">
    <source>
        <dbReference type="Proteomes" id="UP000215335"/>
    </source>
</evidence>
<reference evidence="1 2" key="1">
    <citation type="journal article" date="2017" name="Curr. Biol.">
        <title>The Evolution of Venom by Co-option of Single-Copy Genes.</title>
        <authorList>
            <person name="Martinson E.O."/>
            <person name="Mrinalini"/>
            <person name="Kelkar Y.D."/>
            <person name="Chang C.H."/>
            <person name="Werren J.H."/>
        </authorList>
    </citation>
    <scope>NUCLEOTIDE SEQUENCE [LARGE SCALE GENOMIC DNA]</scope>
    <source>
        <strain evidence="1 2">Alberta</strain>
        <tissue evidence="1">Whole body</tissue>
    </source>
</reference>
<proteinExistence type="predicted"/>
<keyword evidence="2" id="KW-1185">Reference proteome</keyword>
<accession>A0A232EPA9</accession>
<evidence type="ECO:0000313" key="1">
    <source>
        <dbReference type="EMBL" id="OXU20157.1"/>
    </source>
</evidence>
<name>A0A232EPA9_9HYME</name>
<comment type="caution">
    <text evidence="1">The sequence shown here is derived from an EMBL/GenBank/DDBJ whole genome shotgun (WGS) entry which is preliminary data.</text>
</comment>